<evidence type="ECO:0000313" key="1">
    <source>
        <dbReference type="EMBL" id="QOX66042.1"/>
    </source>
</evidence>
<dbReference type="EMBL" id="CP042469">
    <property type="protein sequence ID" value="QOX66042.1"/>
    <property type="molecule type" value="Genomic_DNA"/>
</dbReference>
<protein>
    <submittedName>
        <fullName evidence="1">DUF1851 domain-containing protein</fullName>
    </submittedName>
</protein>
<name>A0ACD1AHG6_9FIRM</name>
<keyword evidence="2" id="KW-1185">Reference proteome</keyword>
<gene>
    <name evidence="1" type="ORF">FRZ06_21645</name>
</gene>
<dbReference type="Proteomes" id="UP000594014">
    <property type="component" value="Chromosome"/>
</dbReference>
<sequence>MEMAIPLFTTAMGDLLVWEDQYLLLLNYRKHEVNVLAKNFKFFLNDIFDDYYLKVAMDWLPYPDAMKKYGIPDFDECFGYVPLLGLGGTEKVEHFLFQVIQVISMSGGRKRWNTGFLMRTIVWLL</sequence>
<evidence type="ECO:0000313" key="2">
    <source>
        <dbReference type="Proteomes" id="UP000594014"/>
    </source>
</evidence>
<proteinExistence type="predicted"/>
<organism evidence="1 2">
    <name type="scientific">Anoxybacterium hadale</name>
    <dbReference type="NCBI Taxonomy" id="3408580"/>
    <lineage>
        <taxon>Bacteria</taxon>
        <taxon>Bacillati</taxon>
        <taxon>Bacillota</taxon>
        <taxon>Clostridia</taxon>
        <taxon>Peptostreptococcales</taxon>
        <taxon>Anaerovoracaceae</taxon>
        <taxon>Anoxybacterium</taxon>
    </lineage>
</organism>
<reference evidence="1" key="1">
    <citation type="submission" date="2019-08" db="EMBL/GenBank/DDBJ databases">
        <title>Genome sequence of Clostridiales bacterium MT110.</title>
        <authorList>
            <person name="Cao J."/>
        </authorList>
    </citation>
    <scope>NUCLEOTIDE SEQUENCE</scope>
    <source>
        <strain evidence="1">MT110</strain>
    </source>
</reference>
<accession>A0ACD1AHG6</accession>